<dbReference type="Gene3D" id="3.30.750.24">
    <property type="entry name" value="STAS domain"/>
    <property type="match status" value="1"/>
</dbReference>
<dbReference type="RefSeq" id="WP_165876767.1">
    <property type="nucleotide sequence ID" value="NZ_SMGK01000003.1"/>
</dbReference>
<feature type="domain" description="STAS" evidence="1">
    <location>
        <begin position="1"/>
        <end position="107"/>
    </location>
</feature>
<dbReference type="InterPro" id="IPR036513">
    <property type="entry name" value="STAS_dom_sf"/>
</dbReference>
<name>A0A4R1L6R0_9BACT</name>
<evidence type="ECO:0000313" key="2">
    <source>
        <dbReference type="EMBL" id="TCK72723.1"/>
    </source>
</evidence>
<dbReference type="Proteomes" id="UP000295210">
    <property type="component" value="Unassembled WGS sequence"/>
</dbReference>
<proteinExistence type="predicted"/>
<accession>A0A4R1L6R0</accession>
<comment type="caution">
    <text evidence="2">The sequence shown here is derived from an EMBL/GenBank/DDBJ whole genome shotgun (WGS) entry which is preliminary data.</text>
</comment>
<dbReference type="InterPro" id="IPR002645">
    <property type="entry name" value="STAS_dom"/>
</dbReference>
<sequence>MTIRTRAVRVHHVPAKVTSAEERAFLQDLQKYLESERPRFVLDCSKVQELDNATINLLLACLEEVMKRNGDVRLASVNSDVEAALRFMGANRLFEIYPTTDGAIQSFHQGSANNLPPAFEVEAINSAEAVNGDSEFAA</sequence>
<dbReference type="PROSITE" id="PS50801">
    <property type="entry name" value="STAS"/>
    <property type="match status" value="1"/>
</dbReference>
<dbReference type="PANTHER" id="PTHR33495">
    <property type="entry name" value="ANTI-SIGMA FACTOR ANTAGONIST TM_1081-RELATED-RELATED"/>
    <property type="match status" value="1"/>
</dbReference>
<gene>
    <name evidence="2" type="ORF">C7378_2313</name>
</gene>
<keyword evidence="3" id="KW-1185">Reference proteome</keyword>
<dbReference type="GO" id="GO:0043856">
    <property type="term" value="F:anti-sigma factor antagonist activity"/>
    <property type="evidence" value="ECO:0007669"/>
    <property type="project" value="TreeGrafter"/>
</dbReference>
<protein>
    <submittedName>
        <fullName evidence="2">Anti-anti-sigma factor</fullName>
    </submittedName>
</protein>
<organism evidence="2 3">
    <name type="scientific">Acidipila rosea</name>
    <dbReference type="NCBI Taxonomy" id="768535"/>
    <lineage>
        <taxon>Bacteria</taxon>
        <taxon>Pseudomonadati</taxon>
        <taxon>Acidobacteriota</taxon>
        <taxon>Terriglobia</taxon>
        <taxon>Terriglobales</taxon>
        <taxon>Acidobacteriaceae</taxon>
        <taxon>Acidipila</taxon>
    </lineage>
</organism>
<evidence type="ECO:0000313" key="3">
    <source>
        <dbReference type="Proteomes" id="UP000295210"/>
    </source>
</evidence>
<dbReference type="AlphaFoldDB" id="A0A4R1L6R0"/>
<dbReference type="CDD" id="cd07043">
    <property type="entry name" value="STAS_anti-anti-sigma_factors"/>
    <property type="match status" value="1"/>
</dbReference>
<dbReference type="Pfam" id="PF01740">
    <property type="entry name" value="STAS"/>
    <property type="match status" value="1"/>
</dbReference>
<dbReference type="SUPFAM" id="SSF52091">
    <property type="entry name" value="SpoIIaa-like"/>
    <property type="match status" value="1"/>
</dbReference>
<evidence type="ECO:0000259" key="1">
    <source>
        <dbReference type="PROSITE" id="PS50801"/>
    </source>
</evidence>
<dbReference type="EMBL" id="SMGK01000003">
    <property type="protein sequence ID" value="TCK72723.1"/>
    <property type="molecule type" value="Genomic_DNA"/>
</dbReference>
<reference evidence="2 3" key="1">
    <citation type="submission" date="2019-03" db="EMBL/GenBank/DDBJ databases">
        <title>Genomic Encyclopedia of Type Strains, Phase IV (KMG-IV): sequencing the most valuable type-strain genomes for metagenomic binning, comparative biology and taxonomic classification.</title>
        <authorList>
            <person name="Goeker M."/>
        </authorList>
    </citation>
    <scope>NUCLEOTIDE SEQUENCE [LARGE SCALE GENOMIC DNA]</scope>
    <source>
        <strain evidence="2 3">DSM 103428</strain>
    </source>
</reference>